<reference evidence="1" key="1">
    <citation type="submission" date="2018-04" db="EMBL/GenBank/DDBJ databases">
        <title>Whole genome sequencing of Hypsizygus marmoreus.</title>
        <authorList>
            <person name="Choi I.-G."/>
            <person name="Min B."/>
            <person name="Kim J.-G."/>
            <person name="Kim S."/>
            <person name="Oh Y.-L."/>
            <person name="Kong W.-S."/>
            <person name="Park H."/>
            <person name="Jeong J."/>
            <person name="Song E.-S."/>
        </authorList>
    </citation>
    <scope>NUCLEOTIDE SEQUENCE [LARGE SCALE GENOMIC DNA]</scope>
    <source>
        <strain evidence="1">51987-8</strain>
    </source>
</reference>
<comment type="caution">
    <text evidence="1">The sequence shown here is derived from an EMBL/GenBank/DDBJ whole genome shotgun (WGS) entry which is preliminary data.</text>
</comment>
<keyword evidence="2" id="KW-1185">Reference proteome</keyword>
<dbReference type="AlphaFoldDB" id="A0A369JW77"/>
<name>A0A369JW77_HYPMA</name>
<dbReference type="EMBL" id="LUEZ02000046">
    <property type="protein sequence ID" value="RDB23644.1"/>
    <property type="molecule type" value="Genomic_DNA"/>
</dbReference>
<evidence type="ECO:0000313" key="2">
    <source>
        <dbReference type="Proteomes" id="UP000076154"/>
    </source>
</evidence>
<accession>A0A369JW77</accession>
<sequence length="161" mass="18611">MMKAQHITLHRTHSIVDTSGDVTLQYVGTQRRRTGELDNDEVEGQRQGRIEFLEKMKRTLTGWLTPTSDEHVSYSQPLLPALRYANFNRLQLELANEQLGAMLDDEYEDLSDAGYCECYSASHANMRPSLIQSPRRHLRGPRATRYGYQQQSPLWTIPEEE</sequence>
<protein>
    <submittedName>
        <fullName evidence="1">Uncharacterized protein</fullName>
    </submittedName>
</protein>
<organism evidence="1 2">
    <name type="scientific">Hypsizygus marmoreus</name>
    <name type="common">White beech mushroom</name>
    <name type="synonym">Agaricus marmoreus</name>
    <dbReference type="NCBI Taxonomy" id="39966"/>
    <lineage>
        <taxon>Eukaryota</taxon>
        <taxon>Fungi</taxon>
        <taxon>Dikarya</taxon>
        <taxon>Basidiomycota</taxon>
        <taxon>Agaricomycotina</taxon>
        <taxon>Agaricomycetes</taxon>
        <taxon>Agaricomycetidae</taxon>
        <taxon>Agaricales</taxon>
        <taxon>Tricholomatineae</taxon>
        <taxon>Lyophyllaceae</taxon>
        <taxon>Hypsizygus</taxon>
    </lineage>
</organism>
<dbReference type="Proteomes" id="UP000076154">
    <property type="component" value="Unassembled WGS sequence"/>
</dbReference>
<evidence type="ECO:0000313" key="1">
    <source>
        <dbReference type="EMBL" id="RDB23644.1"/>
    </source>
</evidence>
<gene>
    <name evidence="1" type="ORF">Hypma_009298</name>
</gene>
<dbReference type="InParanoid" id="A0A369JW77"/>
<proteinExistence type="predicted"/>